<comment type="cofactor">
    <cofactor evidence="1 8">
        <name>Fe(2+)</name>
        <dbReference type="ChEBI" id="CHEBI:29033"/>
    </cofactor>
</comment>
<dbReference type="EMBL" id="FWXJ01000002">
    <property type="protein sequence ID" value="SMC32872.1"/>
    <property type="molecule type" value="Genomic_DNA"/>
</dbReference>
<keyword evidence="11" id="KW-1185">Reference proteome</keyword>
<dbReference type="Proteomes" id="UP000192708">
    <property type="component" value="Unassembled WGS sequence"/>
</dbReference>
<proteinExistence type="inferred from homology"/>
<evidence type="ECO:0000256" key="1">
    <source>
        <dbReference type="ARBA" id="ARBA00001954"/>
    </source>
</evidence>
<evidence type="ECO:0000256" key="2">
    <source>
        <dbReference type="ARBA" id="ARBA00008784"/>
    </source>
</evidence>
<dbReference type="InterPro" id="IPR029068">
    <property type="entry name" value="Glyas_Bleomycin-R_OHBP_Dase"/>
</dbReference>
<reference evidence="10 11" key="1">
    <citation type="submission" date="2017-04" db="EMBL/GenBank/DDBJ databases">
        <authorList>
            <person name="Afonso C.L."/>
            <person name="Miller P.J."/>
            <person name="Scott M.A."/>
            <person name="Spackman E."/>
            <person name="Goraichik I."/>
            <person name="Dimitrov K.M."/>
            <person name="Suarez D.L."/>
            <person name="Swayne D.E."/>
        </authorList>
    </citation>
    <scope>NUCLEOTIDE SEQUENCE [LARGE SCALE GENOMIC DNA]</scope>
    <source>
        <strain evidence="10 11">VK13</strain>
    </source>
</reference>
<dbReference type="OrthoDB" id="9795618at2"/>
<sequence>MAKIPQIKHLGLYVDDLEKMEKFYTSVFDLIVTDRGQVPRLGNRNISFMSGSDDAHHQLVLIDGKDPASGPSVVFQMSFIVEELNDLRRIEKRLIEQGITNITPITHGNAWSIYSFDPEGNGLEIYLDTPWHVAQPHGKPFDLSQTDEAIYAFTEELIRDNPTFTDQDTWRKAMTNRINAI</sequence>
<dbReference type="PROSITE" id="PS00082">
    <property type="entry name" value="EXTRADIOL_DIOXYGENAS"/>
    <property type="match status" value="1"/>
</dbReference>
<dbReference type="PROSITE" id="PS51819">
    <property type="entry name" value="VOC"/>
    <property type="match status" value="1"/>
</dbReference>
<keyword evidence="3" id="KW-0479">Metal-binding</keyword>
<evidence type="ECO:0000256" key="8">
    <source>
        <dbReference type="RuleBase" id="RU000683"/>
    </source>
</evidence>
<dbReference type="InterPro" id="IPR004360">
    <property type="entry name" value="Glyas_Fos-R_dOase_dom"/>
</dbReference>
<dbReference type="InterPro" id="IPR000486">
    <property type="entry name" value="Xdiol_ring_cleave_dOase_1/2"/>
</dbReference>
<evidence type="ECO:0000313" key="10">
    <source>
        <dbReference type="EMBL" id="SMC32872.1"/>
    </source>
</evidence>
<dbReference type="STRING" id="1938817.SAMN06296008_102142"/>
<dbReference type="Gene3D" id="3.10.180.10">
    <property type="entry name" value="2,3-Dihydroxybiphenyl 1,2-Dioxygenase, domain 1"/>
    <property type="match status" value="1"/>
</dbReference>
<dbReference type="SUPFAM" id="SSF54593">
    <property type="entry name" value="Glyoxalase/Bleomycin resistance protein/Dihydroxybiphenyl dioxygenase"/>
    <property type="match status" value="1"/>
</dbReference>
<dbReference type="RefSeq" id="WP_084282437.1">
    <property type="nucleotide sequence ID" value="NZ_FWXJ01000002.1"/>
</dbReference>
<dbReference type="InterPro" id="IPR051332">
    <property type="entry name" value="Fosfomycin_Res_Enzymes"/>
</dbReference>
<comment type="similarity">
    <text evidence="2 8">Belongs to the extradiol ring-cleavage dioxygenase family.</text>
</comment>
<keyword evidence="6 8" id="KW-0560">Oxidoreductase</keyword>
<evidence type="ECO:0000256" key="6">
    <source>
        <dbReference type="ARBA" id="ARBA00023002"/>
    </source>
</evidence>
<feature type="domain" description="VOC" evidence="9">
    <location>
        <begin position="6"/>
        <end position="128"/>
    </location>
</feature>
<evidence type="ECO:0000256" key="3">
    <source>
        <dbReference type="ARBA" id="ARBA00022723"/>
    </source>
</evidence>
<dbReference type="AlphaFoldDB" id="A0A1W1Y9N0"/>
<dbReference type="InterPro" id="IPR037523">
    <property type="entry name" value="VOC_core"/>
</dbReference>
<name>A0A1W1Y9N0_9BURK</name>
<evidence type="ECO:0000259" key="9">
    <source>
        <dbReference type="PROSITE" id="PS51819"/>
    </source>
</evidence>
<protein>
    <submittedName>
        <fullName evidence="10">Catechol 2,3-dioxygenase</fullName>
    </submittedName>
</protein>
<keyword evidence="4 8" id="KW-0058">Aromatic hydrocarbons catabolism</keyword>
<evidence type="ECO:0000256" key="4">
    <source>
        <dbReference type="ARBA" id="ARBA00022797"/>
    </source>
</evidence>
<dbReference type="PANTHER" id="PTHR36113">
    <property type="entry name" value="LYASE, PUTATIVE-RELATED-RELATED"/>
    <property type="match status" value="1"/>
</dbReference>
<dbReference type="GO" id="GO:0008198">
    <property type="term" value="F:ferrous iron binding"/>
    <property type="evidence" value="ECO:0007669"/>
    <property type="project" value="InterPro"/>
</dbReference>
<organism evidence="10 11">
    <name type="scientific">Polynucleobacter kasalickyi</name>
    <dbReference type="NCBI Taxonomy" id="1938817"/>
    <lineage>
        <taxon>Bacteria</taxon>
        <taxon>Pseudomonadati</taxon>
        <taxon>Pseudomonadota</taxon>
        <taxon>Betaproteobacteria</taxon>
        <taxon>Burkholderiales</taxon>
        <taxon>Burkholderiaceae</taxon>
        <taxon>Polynucleobacter</taxon>
    </lineage>
</organism>
<evidence type="ECO:0000256" key="5">
    <source>
        <dbReference type="ARBA" id="ARBA00022964"/>
    </source>
</evidence>
<dbReference type="PANTHER" id="PTHR36113:SF3">
    <property type="entry name" value="SLL5075 PROTEIN"/>
    <property type="match status" value="1"/>
</dbReference>
<dbReference type="Pfam" id="PF00903">
    <property type="entry name" value="Glyoxalase"/>
    <property type="match status" value="1"/>
</dbReference>
<evidence type="ECO:0000256" key="7">
    <source>
        <dbReference type="ARBA" id="ARBA00023004"/>
    </source>
</evidence>
<keyword evidence="5 8" id="KW-0223">Dioxygenase</keyword>
<dbReference type="GO" id="GO:0051213">
    <property type="term" value="F:dioxygenase activity"/>
    <property type="evidence" value="ECO:0007669"/>
    <property type="project" value="UniProtKB-KW"/>
</dbReference>
<evidence type="ECO:0000313" key="11">
    <source>
        <dbReference type="Proteomes" id="UP000192708"/>
    </source>
</evidence>
<keyword evidence="7 8" id="KW-0408">Iron</keyword>
<accession>A0A1W1Y9N0</accession>
<gene>
    <name evidence="10" type="ORF">SAMN06296008_102142</name>
</gene>